<evidence type="ECO:0000313" key="3">
    <source>
        <dbReference type="EMBL" id="KTC87986.1"/>
    </source>
</evidence>
<feature type="transmembrane region" description="Helical" evidence="2">
    <location>
        <begin position="118"/>
        <end position="137"/>
    </location>
</feature>
<feature type="coiled-coil region" evidence="1">
    <location>
        <begin position="173"/>
        <end position="241"/>
    </location>
</feature>
<dbReference type="EMBL" id="LNXY01000020">
    <property type="protein sequence ID" value="KTC87986.1"/>
    <property type="molecule type" value="Genomic_DNA"/>
</dbReference>
<accession>A0A0W0SXA1</accession>
<keyword evidence="1" id="KW-0175">Coiled coil</keyword>
<organism evidence="3 4">
    <name type="scientific">Legionella drozanskii LLAP-1</name>
    <dbReference type="NCBI Taxonomy" id="1212489"/>
    <lineage>
        <taxon>Bacteria</taxon>
        <taxon>Pseudomonadati</taxon>
        <taxon>Pseudomonadota</taxon>
        <taxon>Gammaproteobacteria</taxon>
        <taxon>Legionellales</taxon>
        <taxon>Legionellaceae</taxon>
        <taxon>Legionella</taxon>
    </lineage>
</organism>
<keyword evidence="2" id="KW-0812">Transmembrane</keyword>
<feature type="transmembrane region" description="Helical" evidence="2">
    <location>
        <begin position="258"/>
        <end position="276"/>
    </location>
</feature>
<comment type="caution">
    <text evidence="3">The sequence shown here is derived from an EMBL/GenBank/DDBJ whole genome shotgun (WGS) entry which is preliminary data.</text>
</comment>
<reference evidence="3 4" key="1">
    <citation type="submission" date="2015-11" db="EMBL/GenBank/DDBJ databases">
        <title>Genomic analysis of 38 Legionella species identifies large and diverse effector repertoires.</title>
        <authorList>
            <person name="Burstein D."/>
            <person name="Amaro F."/>
            <person name="Zusman T."/>
            <person name="Lifshitz Z."/>
            <person name="Cohen O."/>
            <person name="Gilbert J.A."/>
            <person name="Pupko T."/>
            <person name="Shuman H.A."/>
            <person name="Segal G."/>
        </authorList>
    </citation>
    <scope>NUCLEOTIDE SEQUENCE [LARGE SCALE GENOMIC DNA]</scope>
    <source>
        <strain evidence="3 4">ATCC 700990</strain>
    </source>
</reference>
<evidence type="ECO:0000256" key="2">
    <source>
        <dbReference type="SAM" id="Phobius"/>
    </source>
</evidence>
<feature type="transmembrane region" description="Helical" evidence="2">
    <location>
        <begin position="282"/>
        <end position="308"/>
    </location>
</feature>
<dbReference type="AlphaFoldDB" id="A0A0W0SXA1"/>
<name>A0A0W0SXA1_9GAMM</name>
<feature type="transmembrane region" description="Helical" evidence="2">
    <location>
        <begin position="143"/>
        <end position="164"/>
    </location>
</feature>
<keyword evidence="2" id="KW-1133">Transmembrane helix</keyword>
<keyword evidence="4" id="KW-1185">Reference proteome</keyword>
<protein>
    <submittedName>
        <fullName evidence="3">Coiled-coil protein</fullName>
    </submittedName>
</protein>
<evidence type="ECO:0000313" key="4">
    <source>
        <dbReference type="Proteomes" id="UP000054736"/>
    </source>
</evidence>
<keyword evidence="2" id="KW-0472">Membrane</keyword>
<sequence>MILDVTDTELLLARAQALEMQKPFSFVLTPLPEDALAMALLEKVPFLSGFLRSIDGTGVAVSKLAYIKGNELAGEISSGFRVAGVIIALVDFIRIPLMFLAAWLLNRPLPVTLSHTGRWLYSTVVLGLALAGVLAPITVAPFIALAAGCLAFAVSVFVFVKHFYDRYQTKQALRQSIIDIDKAESKLRVLLREAQQLSILLHDPKEKTNYPYYVIQLKPLQEKLERRKEKLQSLYDKQFENLQFMNELGWSGVRDKTVGMAIAMAGVIGLALALFFPHIGLVLFAISAAASGVYIIGLVTYLLTPIVIEKFRAKFAMESTRTDELQPLIEKQELAQVANLEELNFFDSGVTEDRNLASTSLTMLTLFSEKEAIETLREQEQHRKSLEQIDKNLSTYIERQDVPKIIYFFSDMARYTQFHQATEGDIIIFLNYFTNTERALQVLNQTLRNNEVTKQDVDQLLSYPPLTRVLIDRGVTALPYQSAHFVQSSQALNWSAACMQDNDPESNLKHLTH</sequence>
<evidence type="ECO:0000256" key="1">
    <source>
        <dbReference type="SAM" id="Coils"/>
    </source>
</evidence>
<feature type="transmembrane region" description="Helical" evidence="2">
    <location>
        <begin position="82"/>
        <end position="106"/>
    </location>
</feature>
<dbReference type="STRING" id="1212489.Ldro_1605"/>
<gene>
    <name evidence="3" type="ORF">Ldro_1605</name>
</gene>
<dbReference type="Proteomes" id="UP000054736">
    <property type="component" value="Unassembled WGS sequence"/>
</dbReference>
<dbReference type="PATRIC" id="fig|1212489.4.peg.1696"/>
<proteinExistence type="predicted"/>